<evidence type="ECO:0000313" key="3">
    <source>
        <dbReference type="Proteomes" id="UP000334990"/>
    </source>
</evidence>
<reference evidence="2 3" key="1">
    <citation type="submission" date="2019-10" db="EMBL/GenBank/DDBJ databases">
        <title>Whole genome shotgun sequence of Acrocarpospora corrugata NBRC 13972.</title>
        <authorList>
            <person name="Ichikawa N."/>
            <person name="Kimura A."/>
            <person name="Kitahashi Y."/>
            <person name="Komaki H."/>
            <person name="Oguchi A."/>
        </authorList>
    </citation>
    <scope>NUCLEOTIDE SEQUENCE [LARGE SCALE GENOMIC DNA]</scope>
    <source>
        <strain evidence="2 3">NBRC 13972</strain>
    </source>
</reference>
<dbReference type="Gene3D" id="3.40.50.300">
    <property type="entry name" value="P-loop containing nucleotide triphosphate hydrolases"/>
    <property type="match status" value="1"/>
</dbReference>
<gene>
    <name evidence="2" type="ORF">Acor_33040</name>
</gene>
<dbReference type="InterPro" id="IPR049052">
    <property type="entry name" value="nSTAND1"/>
</dbReference>
<dbReference type="Pfam" id="PF20703">
    <property type="entry name" value="nSTAND1"/>
    <property type="match status" value="1"/>
</dbReference>
<sequence>MTPYVGFRPYRSAEHGWFFGREQEAQDVATSWQGTGLTVVFGPAKVGKTSLLHAGVLPRIEAESADVLPVAEARREAAAGNPYVASLLAAWAPGRPADMTISEFLDRRVDRFDEYGDPLSVLIAIDQAEELFGGPPKWRREREECLKQLASAVVRHHGLHLLLCVREEFLAAVLPHERLLGQGSRGRLHLRPFGREAALAAVTRPVEASGRVFGPGAAEAVVDASGVLRGSDESGPEFEPGQLQIVCSALWESLPADVREITLEHVPGLVEVDRFLAGFCRQVIGEVAEEQGVSGGTILIWLHEVFVTDHSAGISVSEGYPTTAGIPNAIARALAERHLLRTEQRLGVRWYELQHQRLGLAIRKAENPVTLLGDAEAELAQGNWDLARGLALVAMQAAGREATWVHAQGKAIMGEAAAALGQAEAAHGLLAEAANSFAAMQRFDAVARVLAADGRVWIAQGQPRKAVSVLKSALDWDANSVSVHLALGQALWRAGRVRDALAVLDGVVDLAAQPPPEAVALRAEILDGLGGMKSIA</sequence>
<dbReference type="AlphaFoldDB" id="A0A5M3VZ73"/>
<protein>
    <recommendedName>
        <fullName evidence="1">Novel STAND NTPase 1 domain-containing protein</fullName>
    </recommendedName>
</protein>
<dbReference type="SUPFAM" id="SSF52540">
    <property type="entry name" value="P-loop containing nucleoside triphosphate hydrolases"/>
    <property type="match status" value="1"/>
</dbReference>
<accession>A0A5M3VZ73</accession>
<keyword evidence="3" id="KW-1185">Reference proteome</keyword>
<dbReference type="InterPro" id="IPR027417">
    <property type="entry name" value="P-loop_NTPase"/>
</dbReference>
<dbReference type="Proteomes" id="UP000334990">
    <property type="component" value="Unassembled WGS sequence"/>
</dbReference>
<dbReference type="RefSeq" id="WP_155337537.1">
    <property type="nucleotide sequence ID" value="NZ_BAAABN010000032.1"/>
</dbReference>
<dbReference type="Gene3D" id="1.25.40.10">
    <property type="entry name" value="Tetratricopeptide repeat domain"/>
    <property type="match status" value="1"/>
</dbReference>
<dbReference type="EMBL" id="BLAD01000049">
    <property type="protein sequence ID" value="GES01240.1"/>
    <property type="molecule type" value="Genomic_DNA"/>
</dbReference>
<organism evidence="2 3">
    <name type="scientific">Acrocarpospora corrugata</name>
    <dbReference type="NCBI Taxonomy" id="35763"/>
    <lineage>
        <taxon>Bacteria</taxon>
        <taxon>Bacillati</taxon>
        <taxon>Actinomycetota</taxon>
        <taxon>Actinomycetes</taxon>
        <taxon>Streptosporangiales</taxon>
        <taxon>Streptosporangiaceae</taxon>
        <taxon>Acrocarpospora</taxon>
    </lineage>
</organism>
<dbReference type="OrthoDB" id="3204522at2"/>
<evidence type="ECO:0000313" key="2">
    <source>
        <dbReference type="EMBL" id="GES01240.1"/>
    </source>
</evidence>
<name>A0A5M3VZ73_9ACTN</name>
<dbReference type="SUPFAM" id="SSF48452">
    <property type="entry name" value="TPR-like"/>
    <property type="match status" value="1"/>
</dbReference>
<comment type="caution">
    <text evidence="2">The sequence shown here is derived from an EMBL/GenBank/DDBJ whole genome shotgun (WGS) entry which is preliminary data.</text>
</comment>
<proteinExistence type="predicted"/>
<evidence type="ECO:0000259" key="1">
    <source>
        <dbReference type="Pfam" id="PF20703"/>
    </source>
</evidence>
<dbReference type="InterPro" id="IPR011990">
    <property type="entry name" value="TPR-like_helical_dom_sf"/>
</dbReference>
<feature type="domain" description="Novel STAND NTPase 1" evidence="1">
    <location>
        <begin position="3"/>
        <end position="357"/>
    </location>
</feature>
<dbReference type="Pfam" id="PF14559">
    <property type="entry name" value="TPR_19"/>
    <property type="match status" value="1"/>
</dbReference>